<dbReference type="GO" id="GO:0020037">
    <property type="term" value="F:heme binding"/>
    <property type="evidence" value="ECO:0007669"/>
    <property type="project" value="InterPro"/>
</dbReference>
<evidence type="ECO:0000256" key="13">
    <source>
        <dbReference type="SAM" id="MobiDB-lite"/>
    </source>
</evidence>
<keyword evidence="8 12" id="KW-0479">Metal-binding</keyword>
<proteinExistence type="inferred from homology"/>
<comment type="function">
    <text evidence="1">Cytochrome c2 is found mainly in purple, non-sulfur, photosynthetic bacteria where it functions as the electron donor to the oxidized bacteriochlorophyll in the photophosphorylation pathway. However, it may also have a role in the respiratory chain and is found in some non-photosynthetic bacteria.</text>
</comment>
<dbReference type="FunFam" id="1.10.760.10:FF:000044">
    <property type="entry name" value="Cytochrome c2"/>
    <property type="match status" value="1"/>
</dbReference>
<dbReference type="PROSITE" id="PS51007">
    <property type="entry name" value="CYTC"/>
    <property type="match status" value="1"/>
</dbReference>
<evidence type="ECO:0000256" key="2">
    <source>
        <dbReference type="ARBA" id="ARBA00004418"/>
    </source>
</evidence>
<evidence type="ECO:0000256" key="7">
    <source>
        <dbReference type="ARBA" id="ARBA00022617"/>
    </source>
</evidence>
<comment type="similarity">
    <text evidence="3">Belongs to the cytochrome c family.</text>
</comment>
<evidence type="ECO:0000256" key="1">
    <source>
        <dbReference type="ARBA" id="ARBA00003590"/>
    </source>
</evidence>
<dbReference type="GO" id="GO:0046872">
    <property type="term" value="F:metal ion binding"/>
    <property type="evidence" value="ECO:0007669"/>
    <property type="project" value="UniProtKB-KW"/>
</dbReference>
<keyword evidence="9" id="KW-0574">Periplasm</keyword>
<dbReference type="RefSeq" id="WP_107674535.1">
    <property type="nucleotide sequence ID" value="NZ_PZKE01000022.1"/>
</dbReference>
<protein>
    <recommendedName>
        <fullName evidence="4">Cytochrome c2</fullName>
    </recommendedName>
</protein>
<feature type="signal peptide" evidence="14">
    <location>
        <begin position="1"/>
        <end position="19"/>
    </location>
</feature>
<evidence type="ECO:0000256" key="11">
    <source>
        <dbReference type="ARBA" id="ARBA00023004"/>
    </source>
</evidence>
<dbReference type="EMBL" id="PZKE01000022">
    <property type="protein sequence ID" value="PTE12981.1"/>
    <property type="molecule type" value="Genomic_DNA"/>
</dbReference>
<evidence type="ECO:0000313" key="17">
    <source>
        <dbReference type="Proteomes" id="UP000241362"/>
    </source>
</evidence>
<keyword evidence="14" id="KW-0732">Signal</keyword>
<dbReference type="GO" id="GO:0009055">
    <property type="term" value="F:electron transfer activity"/>
    <property type="evidence" value="ECO:0007669"/>
    <property type="project" value="InterPro"/>
</dbReference>
<dbReference type="Gene3D" id="1.10.760.10">
    <property type="entry name" value="Cytochrome c-like domain"/>
    <property type="match status" value="1"/>
</dbReference>
<dbReference type="PANTHER" id="PTHR11961">
    <property type="entry name" value="CYTOCHROME C"/>
    <property type="match status" value="1"/>
</dbReference>
<dbReference type="InterPro" id="IPR009056">
    <property type="entry name" value="Cyt_c-like_dom"/>
</dbReference>
<feature type="region of interest" description="Disordered" evidence="13">
    <location>
        <begin position="149"/>
        <end position="180"/>
    </location>
</feature>
<keyword evidence="10" id="KW-0249">Electron transport</keyword>
<keyword evidence="11 12" id="KW-0408">Iron</keyword>
<keyword evidence="5" id="KW-0813">Transport</keyword>
<keyword evidence="17" id="KW-1185">Reference proteome</keyword>
<evidence type="ECO:0000313" key="16">
    <source>
        <dbReference type="EMBL" id="PTE12981.1"/>
    </source>
</evidence>
<accession>A0A2T4J511</accession>
<keyword evidence="7 12" id="KW-0349">Heme</keyword>
<evidence type="ECO:0000256" key="8">
    <source>
        <dbReference type="ARBA" id="ARBA00022723"/>
    </source>
</evidence>
<evidence type="ECO:0000256" key="5">
    <source>
        <dbReference type="ARBA" id="ARBA00022448"/>
    </source>
</evidence>
<gene>
    <name evidence="16" type="ORF">C5F44_15925</name>
</gene>
<evidence type="ECO:0000256" key="4">
    <source>
        <dbReference type="ARBA" id="ARBA00016164"/>
    </source>
</evidence>
<comment type="subcellular location">
    <subcellularLocation>
        <location evidence="2">Periplasm</location>
    </subcellularLocation>
</comment>
<evidence type="ECO:0000259" key="15">
    <source>
        <dbReference type="PROSITE" id="PS51007"/>
    </source>
</evidence>
<dbReference type="SUPFAM" id="SSF46626">
    <property type="entry name" value="Cytochrome c"/>
    <property type="match status" value="1"/>
</dbReference>
<evidence type="ECO:0000256" key="14">
    <source>
        <dbReference type="SAM" id="SignalP"/>
    </source>
</evidence>
<sequence>MRLTLTAVALAFAAAPVLAQDAPTGDAAAGAKVFNKCQTCHMVVAPDGTVLAGKAGKTGPNLYGINGRPAASYPDFAYGDGLKELGAAGEVWNEADFLQYVADPTKFIKTKTGDTKAKGKMTFKLPNEKEAHDVWAFLNSLAPAPAAAEAAPAADAAAAPAADAAPAAEPAAEGAATTNP</sequence>
<keyword evidence="6" id="KW-0602">Photosynthesis</keyword>
<feature type="domain" description="Cytochrome c" evidence="15">
    <location>
        <begin position="25"/>
        <end position="142"/>
    </location>
</feature>
<evidence type="ECO:0000256" key="3">
    <source>
        <dbReference type="ARBA" id="ARBA00006488"/>
    </source>
</evidence>
<dbReference type="Proteomes" id="UP000241362">
    <property type="component" value="Unassembled WGS sequence"/>
</dbReference>
<dbReference type="InterPro" id="IPR002327">
    <property type="entry name" value="Cyt_c_1A/1B"/>
</dbReference>
<reference evidence="16 17" key="1">
    <citation type="submission" date="2018-03" db="EMBL/GenBank/DDBJ databases">
        <title>Rhodobacter blasticus.</title>
        <authorList>
            <person name="Meyer T.E."/>
            <person name="Miller S."/>
            <person name="Lodha T."/>
            <person name="Gandham S."/>
            <person name="Chintalapati S."/>
            <person name="Chintalapati V.R."/>
        </authorList>
    </citation>
    <scope>NUCLEOTIDE SEQUENCE [LARGE SCALE GENOMIC DNA]</scope>
    <source>
        <strain evidence="16 17">DSM 2131</strain>
    </source>
</reference>
<dbReference type="InterPro" id="IPR036909">
    <property type="entry name" value="Cyt_c-like_dom_sf"/>
</dbReference>
<feature type="chain" id="PRO_5015661990" description="Cytochrome c2" evidence="14">
    <location>
        <begin position="20"/>
        <end position="180"/>
    </location>
</feature>
<dbReference type="AlphaFoldDB" id="A0A2T4J511"/>
<evidence type="ECO:0000256" key="9">
    <source>
        <dbReference type="ARBA" id="ARBA00022764"/>
    </source>
</evidence>
<evidence type="ECO:0000256" key="10">
    <source>
        <dbReference type="ARBA" id="ARBA00022982"/>
    </source>
</evidence>
<evidence type="ECO:0000256" key="12">
    <source>
        <dbReference type="PROSITE-ProRule" id="PRU00433"/>
    </source>
</evidence>
<evidence type="ECO:0000256" key="6">
    <source>
        <dbReference type="ARBA" id="ARBA00022531"/>
    </source>
</evidence>
<name>A0A2T4J511_FUSBL</name>
<dbReference type="GO" id="GO:0042597">
    <property type="term" value="C:periplasmic space"/>
    <property type="evidence" value="ECO:0007669"/>
    <property type="project" value="UniProtKB-SubCell"/>
</dbReference>
<dbReference type="GO" id="GO:0015979">
    <property type="term" value="P:photosynthesis"/>
    <property type="evidence" value="ECO:0007669"/>
    <property type="project" value="UniProtKB-KW"/>
</dbReference>
<comment type="caution">
    <text evidence="16">The sequence shown here is derived from an EMBL/GenBank/DDBJ whole genome shotgun (WGS) entry which is preliminary data.</text>
</comment>
<organism evidence="16 17">
    <name type="scientific">Fuscovulum blasticum DSM 2131</name>
    <dbReference type="NCBI Taxonomy" id="1188250"/>
    <lineage>
        <taxon>Bacteria</taxon>
        <taxon>Pseudomonadati</taxon>
        <taxon>Pseudomonadota</taxon>
        <taxon>Alphaproteobacteria</taxon>
        <taxon>Rhodobacterales</taxon>
        <taxon>Paracoccaceae</taxon>
        <taxon>Pseudogemmobacter</taxon>
    </lineage>
</organism>